<dbReference type="CDD" id="cd04301">
    <property type="entry name" value="NAT_SF"/>
    <property type="match status" value="1"/>
</dbReference>
<protein>
    <recommendedName>
        <fullName evidence="1">N-acetyltransferase domain-containing protein</fullName>
    </recommendedName>
</protein>
<dbReference type="PROSITE" id="PS51186">
    <property type="entry name" value="GNAT"/>
    <property type="match status" value="1"/>
</dbReference>
<accession>A0ABP5HSB6</accession>
<dbReference type="Gene3D" id="3.40.630.30">
    <property type="match status" value="1"/>
</dbReference>
<gene>
    <name evidence="2" type="ORF">GCM10009821_27420</name>
</gene>
<feature type="domain" description="N-acetyltransferase" evidence="1">
    <location>
        <begin position="1"/>
        <end position="125"/>
    </location>
</feature>
<sequence>MLAEHGADVLAIFADGLDGGNASFEKAPPTWEQFTTAKLEEHRFVALDGDRVVGWVAASPTSSREVYAGVVEDALYVRAGEQGRGVGTALMARLLESTDAVGIWTVCAGIFPENVVWLERRTDRP</sequence>
<reference evidence="3" key="1">
    <citation type="journal article" date="2019" name="Int. J. Syst. Evol. Microbiol.">
        <title>The Global Catalogue of Microorganisms (GCM) 10K type strain sequencing project: providing services to taxonomists for standard genome sequencing and annotation.</title>
        <authorList>
            <consortium name="The Broad Institute Genomics Platform"/>
            <consortium name="The Broad Institute Genome Sequencing Center for Infectious Disease"/>
            <person name="Wu L."/>
            <person name="Ma J."/>
        </authorList>
    </citation>
    <scope>NUCLEOTIDE SEQUENCE [LARGE SCALE GENOMIC DNA]</scope>
    <source>
        <strain evidence="3">JCM 15749</strain>
    </source>
</reference>
<dbReference type="SUPFAM" id="SSF55729">
    <property type="entry name" value="Acyl-CoA N-acyltransferases (Nat)"/>
    <property type="match status" value="1"/>
</dbReference>
<dbReference type="InterPro" id="IPR000182">
    <property type="entry name" value="GNAT_dom"/>
</dbReference>
<dbReference type="Pfam" id="PF00583">
    <property type="entry name" value="Acetyltransf_1"/>
    <property type="match status" value="1"/>
</dbReference>
<organism evidence="2 3">
    <name type="scientific">Aeromicrobium halocynthiae</name>
    <dbReference type="NCBI Taxonomy" id="560557"/>
    <lineage>
        <taxon>Bacteria</taxon>
        <taxon>Bacillati</taxon>
        <taxon>Actinomycetota</taxon>
        <taxon>Actinomycetes</taxon>
        <taxon>Propionibacteriales</taxon>
        <taxon>Nocardioidaceae</taxon>
        <taxon>Aeromicrobium</taxon>
    </lineage>
</organism>
<dbReference type="EMBL" id="BAAAPY010000013">
    <property type="protein sequence ID" value="GAA2084546.1"/>
    <property type="molecule type" value="Genomic_DNA"/>
</dbReference>
<dbReference type="Proteomes" id="UP001501480">
    <property type="component" value="Unassembled WGS sequence"/>
</dbReference>
<evidence type="ECO:0000259" key="1">
    <source>
        <dbReference type="PROSITE" id="PS51186"/>
    </source>
</evidence>
<comment type="caution">
    <text evidence="2">The sequence shown here is derived from an EMBL/GenBank/DDBJ whole genome shotgun (WGS) entry which is preliminary data.</text>
</comment>
<proteinExistence type="predicted"/>
<name>A0ABP5HSB6_9ACTN</name>
<evidence type="ECO:0000313" key="2">
    <source>
        <dbReference type="EMBL" id="GAA2084546.1"/>
    </source>
</evidence>
<evidence type="ECO:0000313" key="3">
    <source>
        <dbReference type="Proteomes" id="UP001501480"/>
    </source>
</evidence>
<keyword evidence="3" id="KW-1185">Reference proteome</keyword>
<dbReference type="InterPro" id="IPR016181">
    <property type="entry name" value="Acyl_CoA_acyltransferase"/>
</dbReference>